<feature type="compositionally biased region" description="Basic residues" evidence="1">
    <location>
        <begin position="1"/>
        <end position="12"/>
    </location>
</feature>
<name>A0ABD3TLN8_SINWO</name>
<feature type="region of interest" description="Disordered" evidence="1">
    <location>
        <begin position="1"/>
        <end position="108"/>
    </location>
</feature>
<evidence type="ECO:0000256" key="1">
    <source>
        <dbReference type="SAM" id="MobiDB-lite"/>
    </source>
</evidence>
<comment type="caution">
    <text evidence="2">The sequence shown here is derived from an EMBL/GenBank/DDBJ whole genome shotgun (WGS) entry which is preliminary data.</text>
</comment>
<feature type="non-terminal residue" evidence="2">
    <location>
        <position position="1"/>
    </location>
</feature>
<dbReference type="AlphaFoldDB" id="A0ABD3TLN8"/>
<proteinExistence type="predicted"/>
<dbReference type="EMBL" id="JBJQND010000018">
    <property type="protein sequence ID" value="KAL3837280.1"/>
    <property type="molecule type" value="Genomic_DNA"/>
</dbReference>
<evidence type="ECO:0000313" key="3">
    <source>
        <dbReference type="Proteomes" id="UP001634394"/>
    </source>
</evidence>
<feature type="compositionally biased region" description="Basic and acidic residues" evidence="1">
    <location>
        <begin position="21"/>
        <end position="37"/>
    </location>
</feature>
<reference evidence="2 3" key="1">
    <citation type="submission" date="2024-11" db="EMBL/GenBank/DDBJ databases">
        <title>Chromosome-level genome assembly of the freshwater bivalve Anodonta woodiana.</title>
        <authorList>
            <person name="Chen X."/>
        </authorList>
    </citation>
    <scope>NUCLEOTIDE SEQUENCE [LARGE SCALE GENOMIC DNA]</scope>
    <source>
        <strain evidence="2">MN2024</strain>
        <tissue evidence="2">Gills</tissue>
    </source>
</reference>
<accession>A0ABD3TLN8</accession>
<organism evidence="2 3">
    <name type="scientific">Sinanodonta woodiana</name>
    <name type="common">Chinese pond mussel</name>
    <name type="synonym">Anodonta woodiana</name>
    <dbReference type="NCBI Taxonomy" id="1069815"/>
    <lineage>
        <taxon>Eukaryota</taxon>
        <taxon>Metazoa</taxon>
        <taxon>Spiralia</taxon>
        <taxon>Lophotrochozoa</taxon>
        <taxon>Mollusca</taxon>
        <taxon>Bivalvia</taxon>
        <taxon>Autobranchia</taxon>
        <taxon>Heteroconchia</taxon>
        <taxon>Palaeoheterodonta</taxon>
        <taxon>Unionida</taxon>
        <taxon>Unionoidea</taxon>
        <taxon>Unionidae</taxon>
        <taxon>Unioninae</taxon>
        <taxon>Sinanodonta</taxon>
    </lineage>
</organism>
<feature type="non-terminal residue" evidence="2">
    <location>
        <position position="126"/>
    </location>
</feature>
<keyword evidence="3" id="KW-1185">Reference proteome</keyword>
<feature type="compositionally biased region" description="Polar residues" evidence="1">
    <location>
        <begin position="41"/>
        <end position="50"/>
    </location>
</feature>
<sequence>NRKKRENKKRKATSLSVEIEQENRENGLSQPEKEEKGFLSSDITPTWNTSIDKEEEIGENKPNKGTKEMTKDCLESTELTENEEKGDALRNTQFDSQRTSDFFIPNSTITSVVDYRGAPHTNGTGA</sequence>
<feature type="compositionally biased region" description="Polar residues" evidence="1">
    <location>
        <begin position="90"/>
        <end position="108"/>
    </location>
</feature>
<evidence type="ECO:0000313" key="2">
    <source>
        <dbReference type="EMBL" id="KAL3837280.1"/>
    </source>
</evidence>
<gene>
    <name evidence="2" type="ORF">ACJMK2_022647</name>
</gene>
<protein>
    <recommendedName>
        <fullName evidence="4">Breast cancer susceptibility 1</fullName>
    </recommendedName>
</protein>
<feature type="compositionally biased region" description="Basic and acidic residues" evidence="1">
    <location>
        <begin position="58"/>
        <end position="74"/>
    </location>
</feature>
<evidence type="ECO:0008006" key="4">
    <source>
        <dbReference type="Google" id="ProtNLM"/>
    </source>
</evidence>
<dbReference type="Proteomes" id="UP001634394">
    <property type="component" value="Unassembled WGS sequence"/>
</dbReference>